<dbReference type="Proteomes" id="UP000019132">
    <property type="component" value="Unassembled WGS sequence"/>
</dbReference>
<reference evidence="6" key="1">
    <citation type="journal article" date="2010" name="Genome Biol.">
        <title>Genome sequence of the necrotrophic plant pathogen Pythium ultimum reveals original pathogenicity mechanisms and effector repertoire.</title>
        <authorList>
            <person name="Levesque C.A."/>
            <person name="Brouwer H."/>
            <person name="Cano L."/>
            <person name="Hamilton J.P."/>
            <person name="Holt C."/>
            <person name="Huitema E."/>
            <person name="Raffaele S."/>
            <person name="Robideau G.P."/>
            <person name="Thines M."/>
            <person name="Win J."/>
            <person name="Zerillo M.M."/>
            <person name="Beakes G.W."/>
            <person name="Boore J.L."/>
            <person name="Busam D."/>
            <person name="Dumas B."/>
            <person name="Ferriera S."/>
            <person name="Fuerstenberg S.I."/>
            <person name="Gachon C.M."/>
            <person name="Gaulin E."/>
            <person name="Govers F."/>
            <person name="Grenville-Briggs L."/>
            <person name="Horner N."/>
            <person name="Hostetler J."/>
            <person name="Jiang R.H."/>
            <person name="Johnson J."/>
            <person name="Krajaejun T."/>
            <person name="Lin H."/>
            <person name="Meijer H.J."/>
            <person name="Moore B."/>
            <person name="Morris P."/>
            <person name="Phuntmart V."/>
            <person name="Puiu D."/>
            <person name="Shetty J."/>
            <person name="Stajich J.E."/>
            <person name="Tripathy S."/>
            <person name="Wawra S."/>
            <person name="van West P."/>
            <person name="Whitty B.R."/>
            <person name="Coutinho P.M."/>
            <person name="Henrissat B."/>
            <person name="Martin F."/>
            <person name="Thomas P.D."/>
            <person name="Tyler B.M."/>
            <person name="De Vries R.P."/>
            <person name="Kamoun S."/>
            <person name="Yandell M."/>
            <person name="Tisserat N."/>
            <person name="Buell C.R."/>
        </authorList>
    </citation>
    <scope>NUCLEOTIDE SEQUENCE</scope>
    <source>
        <strain evidence="6">DAOM:BR144</strain>
    </source>
</reference>
<evidence type="ECO:0000256" key="1">
    <source>
        <dbReference type="ARBA" id="ARBA00001917"/>
    </source>
</evidence>
<dbReference type="EnsemblProtists" id="PYU1_T007761">
    <property type="protein sequence ID" value="PYU1_T007761"/>
    <property type="gene ID" value="PYU1_G007745"/>
</dbReference>
<dbReference type="PANTHER" id="PTHR22893:SF91">
    <property type="entry name" value="NADPH DEHYDROGENASE 2-RELATED"/>
    <property type="match status" value="1"/>
</dbReference>
<reference evidence="6" key="2">
    <citation type="submission" date="2010-04" db="EMBL/GenBank/DDBJ databases">
        <authorList>
            <person name="Buell R."/>
            <person name="Hamilton J."/>
            <person name="Hostetler J."/>
        </authorList>
    </citation>
    <scope>NUCLEOTIDE SEQUENCE [LARGE SCALE GENOMIC DNA]</scope>
    <source>
        <strain evidence="6">DAOM:BR144</strain>
    </source>
</reference>
<dbReference type="Gene3D" id="3.20.20.70">
    <property type="entry name" value="Aldolase class I"/>
    <property type="match status" value="1"/>
</dbReference>
<evidence type="ECO:0000313" key="5">
    <source>
        <dbReference type="EnsemblProtists" id="PYU1_T007761"/>
    </source>
</evidence>
<dbReference type="EMBL" id="GL376617">
    <property type="status" value="NOT_ANNOTATED_CDS"/>
    <property type="molecule type" value="Genomic_DNA"/>
</dbReference>
<dbReference type="CDD" id="cd02933">
    <property type="entry name" value="OYE_like_FMN"/>
    <property type="match status" value="1"/>
</dbReference>
<comment type="similarity">
    <text evidence="2">Belongs to the NADH:flavin oxidoreductase/NADH oxidase family.</text>
</comment>
<dbReference type="InterPro" id="IPR013785">
    <property type="entry name" value="Aldolase_TIM"/>
</dbReference>
<dbReference type="FunFam" id="3.20.20.70:FF:000059">
    <property type="entry name" value="N-ethylmaleimide reductase, FMN-linked"/>
    <property type="match status" value="1"/>
</dbReference>
<dbReference type="AlphaFoldDB" id="K3WS17"/>
<dbReference type="GO" id="GO:0016628">
    <property type="term" value="F:oxidoreductase activity, acting on the CH-CH group of donors, NAD or NADP as acceptor"/>
    <property type="evidence" value="ECO:0007669"/>
    <property type="project" value="UniProtKB-ARBA"/>
</dbReference>
<dbReference type="STRING" id="431595.K3WS17"/>
<dbReference type="GO" id="GO:0010181">
    <property type="term" value="F:FMN binding"/>
    <property type="evidence" value="ECO:0007669"/>
    <property type="project" value="InterPro"/>
</dbReference>
<dbReference type="SUPFAM" id="SSF51395">
    <property type="entry name" value="FMN-linked oxidoreductases"/>
    <property type="match status" value="1"/>
</dbReference>
<dbReference type="OMA" id="HGFILEQ"/>
<evidence type="ECO:0000313" key="6">
    <source>
        <dbReference type="Proteomes" id="UP000019132"/>
    </source>
</evidence>
<evidence type="ECO:0000256" key="2">
    <source>
        <dbReference type="ARBA" id="ARBA00005979"/>
    </source>
</evidence>
<reference evidence="5" key="3">
    <citation type="submission" date="2015-02" db="UniProtKB">
        <authorList>
            <consortium name="EnsemblProtists"/>
        </authorList>
    </citation>
    <scope>IDENTIFICATION</scope>
    <source>
        <strain evidence="5">DAOM BR144</strain>
    </source>
</reference>
<dbReference type="Pfam" id="PF00724">
    <property type="entry name" value="Oxidored_FMN"/>
    <property type="match status" value="1"/>
</dbReference>
<proteinExistence type="inferred from homology"/>
<dbReference type="HOGENOM" id="CLU_012153_0_3_1"/>
<dbReference type="PANTHER" id="PTHR22893">
    <property type="entry name" value="NADH OXIDOREDUCTASE-RELATED"/>
    <property type="match status" value="1"/>
</dbReference>
<dbReference type="InterPro" id="IPR001155">
    <property type="entry name" value="OxRdtase_FMN_N"/>
</dbReference>
<sequence length="368" mass="40844">MATAGYQLFTPLEFAKGLTLKNRVVLAPMTRCRAGEDRVANQLIERYYEQRAGAGLLITEASSVSKQAYGWHHTPALYTQEQMEGWKRVVDRVHAKNGAIFFQMWHLGRQGHPSFNEKGDLVAPSAIRLEQGTTRDAKMNSVPFEEPRALETHEIPAIVEDFRKSAVLAKQAGFDGVEIHGGNGYLVDQFLQSCTNKRTDKYGGSFENRARFLLEIVTALKTVFASDRIAVRLSPNGAYGGMGSEDNYEMFTHVFEKLSEHKLAYLAILDGQGFGFHDKGKLLTAFDAKVAFKGAVMANCSYTRDIAEGVVRSGAADLVSFGRPFISTPDLAERFENDWPLNEPASHEVFWASHLGAAGYTDFPSYNP</sequence>
<keyword evidence="6" id="KW-1185">Reference proteome</keyword>
<protein>
    <recommendedName>
        <fullName evidence="4">NADH:flavin oxidoreductase/NADH oxidase N-terminal domain-containing protein</fullName>
    </recommendedName>
</protein>
<keyword evidence="3" id="KW-0560">Oxidoreductase</keyword>
<dbReference type="InParanoid" id="K3WS17"/>
<dbReference type="GO" id="GO:0005829">
    <property type="term" value="C:cytosol"/>
    <property type="evidence" value="ECO:0007669"/>
    <property type="project" value="UniProtKB-ARBA"/>
</dbReference>
<feature type="domain" description="NADH:flavin oxidoreductase/NADH oxidase N-terminal" evidence="4">
    <location>
        <begin position="7"/>
        <end position="341"/>
    </location>
</feature>
<evidence type="ECO:0000259" key="4">
    <source>
        <dbReference type="Pfam" id="PF00724"/>
    </source>
</evidence>
<evidence type="ECO:0000256" key="3">
    <source>
        <dbReference type="ARBA" id="ARBA00023002"/>
    </source>
</evidence>
<dbReference type="VEuPathDB" id="FungiDB:PYU1_G007745"/>
<organism evidence="5 6">
    <name type="scientific">Globisporangium ultimum (strain ATCC 200006 / CBS 805.95 / DAOM BR144)</name>
    <name type="common">Pythium ultimum</name>
    <dbReference type="NCBI Taxonomy" id="431595"/>
    <lineage>
        <taxon>Eukaryota</taxon>
        <taxon>Sar</taxon>
        <taxon>Stramenopiles</taxon>
        <taxon>Oomycota</taxon>
        <taxon>Peronosporomycetes</taxon>
        <taxon>Pythiales</taxon>
        <taxon>Pythiaceae</taxon>
        <taxon>Globisporangium</taxon>
    </lineage>
</organism>
<dbReference type="InterPro" id="IPR045247">
    <property type="entry name" value="Oye-like"/>
</dbReference>
<name>K3WS17_GLOUD</name>
<dbReference type="eggNOG" id="KOG0134">
    <property type="taxonomic scope" value="Eukaryota"/>
</dbReference>
<accession>K3WS17</accession>
<comment type="cofactor">
    <cofactor evidence="1">
        <name>FMN</name>
        <dbReference type="ChEBI" id="CHEBI:58210"/>
    </cofactor>
</comment>